<dbReference type="EMBL" id="KV425586">
    <property type="protein sequence ID" value="KZT23342.1"/>
    <property type="molecule type" value="Genomic_DNA"/>
</dbReference>
<gene>
    <name evidence="1" type="ORF">NEOLEDRAFT_557792</name>
</gene>
<name>A0A165R5M4_9AGAM</name>
<proteinExistence type="predicted"/>
<dbReference type="InParanoid" id="A0A165R5M4"/>
<dbReference type="Proteomes" id="UP000076761">
    <property type="component" value="Unassembled WGS sequence"/>
</dbReference>
<accession>A0A165R5M4</accession>
<organism evidence="1 2">
    <name type="scientific">Neolentinus lepideus HHB14362 ss-1</name>
    <dbReference type="NCBI Taxonomy" id="1314782"/>
    <lineage>
        <taxon>Eukaryota</taxon>
        <taxon>Fungi</taxon>
        <taxon>Dikarya</taxon>
        <taxon>Basidiomycota</taxon>
        <taxon>Agaricomycotina</taxon>
        <taxon>Agaricomycetes</taxon>
        <taxon>Gloeophyllales</taxon>
        <taxon>Gloeophyllaceae</taxon>
        <taxon>Neolentinus</taxon>
    </lineage>
</organism>
<evidence type="ECO:0000313" key="1">
    <source>
        <dbReference type="EMBL" id="KZT23342.1"/>
    </source>
</evidence>
<protein>
    <submittedName>
        <fullName evidence="1">Uncharacterized protein</fullName>
    </submittedName>
</protein>
<keyword evidence="2" id="KW-1185">Reference proteome</keyword>
<reference evidence="1 2" key="1">
    <citation type="journal article" date="2016" name="Mol. Biol. Evol.">
        <title>Comparative Genomics of Early-Diverging Mushroom-Forming Fungi Provides Insights into the Origins of Lignocellulose Decay Capabilities.</title>
        <authorList>
            <person name="Nagy L.G."/>
            <person name="Riley R."/>
            <person name="Tritt A."/>
            <person name="Adam C."/>
            <person name="Daum C."/>
            <person name="Floudas D."/>
            <person name="Sun H."/>
            <person name="Yadav J.S."/>
            <person name="Pangilinan J."/>
            <person name="Larsson K.H."/>
            <person name="Matsuura K."/>
            <person name="Barry K."/>
            <person name="Labutti K."/>
            <person name="Kuo R."/>
            <person name="Ohm R.A."/>
            <person name="Bhattacharya S.S."/>
            <person name="Shirouzu T."/>
            <person name="Yoshinaga Y."/>
            <person name="Martin F.M."/>
            <person name="Grigoriev I.V."/>
            <person name="Hibbett D.S."/>
        </authorList>
    </citation>
    <scope>NUCLEOTIDE SEQUENCE [LARGE SCALE GENOMIC DNA]</scope>
    <source>
        <strain evidence="1 2">HHB14362 ss-1</strain>
    </source>
</reference>
<sequence length="147" mass="16449">MLCKTLVVLQGDGHGWRALSSMIVRTREGLQSCGVCRYIVADHVTVSRRHEMSCAARLFVHNDCSLCREGHRQSEPEPPTGHAGCRGSIFLKNYITDIMIPRVYIYISTSEGMGHVCQPWTPGPCSPVAGYRCTLRPIQSVQMVWSR</sequence>
<evidence type="ECO:0000313" key="2">
    <source>
        <dbReference type="Proteomes" id="UP000076761"/>
    </source>
</evidence>
<dbReference type="AlphaFoldDB" id="A0A165R5M4"/>